<dbReference type="PIRSF" id="PIRSF017082">
    <property type="entry name" value="YflP"/>
    <property type="match status" value="1"/>
</dbReference>
<dbReference type="AlphaFoldDB" id="A0AAE3NA21"/>
<proteinExistence type="inferred from homology"/>
<dbReference type="Gene3D" id="3.40.190.10">
    <property type="entry name" value="Periplasmic binding protein-like II"/>
    <property type="match status" value="1"/>
</dbReference>
<feature type="signal peptide" evidence="2">
    <location>
        <begin position="1"/>
        <end position="43"/>
    </location>
</feature>
<dbReference type="PANTHER" id="PTHR42928:SF5">
    <property type="entry name" value="BLR1237 PROTEIN"/>
    <property type="match status" value="1"/>
</dbReference>
<name>A0AAE3NA21_9BURK</name>
<dbReference type="Gene3D" id="3.40.190.150">
    <property type="entry name" value="Bordetella uptake gene, domain 1"/>
    <property type="match status" value="1"/>
</dbReference>
<protein>
    <submittedName>
        <fullName evidence="3">Tripartite tricarboxylate transporter substrate binding protein</fullName>
    </submittedName>
</protein>
<gene>
    <name evidence="3" type="ORF">PGB34_19085</name>
</gene>
<keyword evidence="4" id="KW-1185">Reference proteome</keyword>
<dbReference type="InterPro" id="IPR006311">
    <property type="entry name" value="TAT_signal"/>
</dbReference>
<dbReference type="InterPro" id="IPR005064">
    <property type="entry name" value="BUG"/>
</dbReference>
<dbReference type="CDD" id="cd07012">
    <property type="entry name" value="PBP2_Bug_TTT"/>
    <property type="match status" value="1"/>
</dbReference>
<comment type="caution">
    <text evidence="3">The sequence shown here is derived from an EMBL/GenBank/DDBJ whole genome shotgun (WGS) entry which is preliminary data.</text>
</comment>
<dbReference type="EMBL" id="JAQIPB010000010">
    <property type="protein sequence ID" value="MDA7418480.1"/>
    <property type="molecule type" value="Genomic_DNA"/>
</dbReference>
<evidence type="ECO:0000313" key="3">
    <source>
        <dbReference type="EMBL" id="MDA7418480.1"/>
    </source>
</evidence>
<keyword evidence="2" id="KW-0732">Signal</keyword>
<dbReference type="SUPFAM" id="SSF53850">
    <property type="entry name" value="Periplasmic binding protein-like II"/>
    <property type="match status" value="1"/>
</dbReference>
<evidence type="ECO:0000256" key="2">
    <source>
        <dbReference type="SAM" id="SignalP"/>
    </source>
</evidence>
<evidence type="ECO:0000256" key="1">
    <source>
        <dbReference type="ARBA" id="ARBA00006987"/>
    </source>
</evidence>
<reference evidence="3" key="1">
    <citation type="submission" date="2023-01" db="EMBL/GenBank/DDBJ databases">
        <title>Xenophilus mangrovi sp. nov., isolated from soil of Mangrove nature reserve.</title>
        <authorList>
            <person name="Xu S."/>
            <person name="Liu Z."/>
            <person name="Xu Y."/>
        </authorList>
    </citation>
    <scope>NUCLEOTIDE SEQUENCE</scope>
    <source>
        <strain evidence="3">YW8</strain>
    </source>
</reference>
<dbReference type="Pfam" id="PF03401">
    <property type="entry name" value="TctC"/>
    <property type="match status" value="1"/>
</dbReference>
<dbReference type="InterPro" id="IPR042100">
    <property type="entry name" value="Bug_dom1"/>
</dbReference>
<dbReference type="RefSeq" id="WP_271429696.1">
    <property type="nucleotide sequence ID" value="NZ_JAQIPB010000010.1"/>
</dbReference>
<evidence type="ECO:0000313" key="4">
    <source>
        <dbReference type="Proteomes" id="UP001212602"/>
    </source>
</evidence>
<accession>A0AAE3NA21</accession>
<organism evidence="3 4">
    <name type="scientific">Xenophilus arseniciresistens</name>
    <dbReference type="NCBI Taxonomy" id="1283306"/>
    <lineage>
        <taxon>Bacteria</taxon>
        <taxon>Pseudomonadati</taxon>
        <taxon>Pseudomonadota</taxon>
        <taxon>Betaproteobacteria</taxon>
        <taxon>Burkholderiales</taxon>
        <taxon>Comamonadaceae</taxon>
        <taxon>Xenophilus</taxon>
    </lineage>
</organism>
<dbReference type="PANTHER" id="PTHR42928">
    <property type="entry name" value="TRICARBOXYLATE-BINDING PROTEIN"/>
    <property type="match status" value="1"/>
</dbReference>
<comment type="similarity">
    <text evidence="1">Belongs to the UPF0065 (bug) family.</text>
</comment>
<feature type="chain" id="PRO_5042173909" evidence="2">
    <location>
        <begin position="44"/>
        <end position="342"/>
    </location>
</feature>
<sequence>MNTSAPHAATPPARPRRAALRALLRSTAAAGLLATLGSGSALAQDAWPAKPIRFIVGFPAGGTTDIMARVVGTPLQKALGQPIVVDNRPGASGNIAASETIRAAADGYTFMVAPISVQTANPSLYKPALNPERDLRPVVSMGYAQLYLVAKKGLPVANVGELLALARSKPGGLSYGSGGPGTQMHLVGELFKQQAGVDVVHVPYKGAAPALQDVLAGQIDYYFDPASGFGHIREGRAKLLAVSGTQRSPFFPDAPTLTEAGVKGVELGNWFGLFAPARTPPAVMQRMAQEVAKALQLPEVKSRYTELGVEPVAQDGAAFGKTIASETTVLKQLIQARGIVLD</sequence>
<dbReference type="Proteomes" id="UP001212602">
    <property type="component" value="Unassembled WGS sequence"/>
</dbReference>
<dbReference type="PROSITE" id="PS51318">
    <property type="entry name" value="TAT"/>
    <property type="match status" value="1"/>
</dbReference>